<evidence type="ECO:0000259" key="3">
    <source>
        <dbReference type="Pfam" id="PF08519"/>
    </source>
</evidence>
<feature type="domain" description="DNA replication factor RFC1 C-terminal" evidence="3">
    <location>
        <begin position="30"/>
        <end position="174"/>
    </location>
</feature>
<sequence>MCDLREWGMHCICVALVEQLSRSRLEILSVRSLNAWSLLVDQAMFSCALPATIMDGHLNEQIAFPAWFGKFSAANKRQRLMRELALHAHLGISGSNHALVVDYLPVLRDRLYRPLVEKDPAVAVKQVLEVYKSYNLVREDTEAINELGVWPNRKDIVQLVPTKSKSALTRALNKEPRSLPFAQKSSAVVKGRKKEAKVGDDKSSGSDSGKEDVDEVNEEEELF</sequence>
<evidence type="ECO:0000313" key="5">
    <source>
        <dbReference type="WBParaSite" id="jg3011"/>
    </source>
</evidence>
<dbReference type="Proteomes" id="UP000887574">
    <property type="component" value="Unplaced"/>
</dbReference>
<dbReference type="GO" id="GO:0003677">
    <property type="term" value="F:DNA binding"/>
    <property type="evidence" value="ECO:0007669"/>
    <property type="project" value="InterPro"/>
</dbReference>
<dbReference type="SUPFAM" id="SSF48019">
    <property type="entry name" value="post-AAA+ oligomerization domain-like"/>
    <property type="match status" value="1"/>
</dbReference>
<keyword evidence="4" id="KW-1185">Reference proteome</keyword>
<dbReference type="GO" id="GO:0003689">
    <property type="term" value="F:DNA clamp loader activity"/>
    <property type="evidence" value="ECO:0007669"/>
    <property type="project" value="InterPro"/>
</dbReference>
<dbReference type="PANTHER" id="PTHR23389">
    <property type="entry name" value="CHROMOSOME TRANSMISSION FIDELITY FACTOR 18"/>
    <property type="match status" value="1"/>
</dbReference>
<dbReference type="Gene3D" id="1.20.272.10">
    <property type="match status" value="1"/>
</dbReference>
<feature type="compositionally biased region" description="Basic and acidic residues" evidence="2">
    <location>
        <begin position="196"/>
        <end position="211"/>
    </location>
</feature>
<protein>
    <submittedName>
        <fullName evidence="5">DNA replication factor RFC1 C-terminal domain-containing protein</fullName>
    </submittedName>
</protein>
<accession>A0A915E704</accession>
<keyword evidence="1" id="KW-0235">DNA replication</keyword>
<feature type="compositionally biased region" description="Acidic residues" evidence="2">
    <location>
        <begin position="212"/>
        <end position="223"/>
    </location>
</feature>
<feature type="region of interest" description="Disordered" evidence="2">
    <location>
        <begin position="182"/>
        <end position="223"/>
    </location>
</feature>
<dbReference type="GO" id="GO:0006260">
    <property type="term" value="P:DNA replication"/>
    <property type="evidence" value="ECO:0007669"/>
    <property type="project" value="UniProtKB-KW"/>
</dbReference>
<dbReference type="WBParaSite" id="jg3011">
    <property type="protein sequence ID" value="jg3011"/>
    <property type="gene ID" value="jg3011"/>
</dbReference>
<organism evidence="4 5">
    <name type="scientific">Ditylenchus dipsaci</name>
    <dbReference type="NCBI Taxonomy" id="166011"/>
    <lineage>
        <taxon>Eukaryota</taxon>
        <taxon>Metazoa</taxon>
        <taxon>Ecdysozoa</taxon>
        <taxon>Nematoda</taxon>
        <taxon>Chromadorea</taxon>
        <taxon>Rhabditida</taxon>
        <taxon>Tylenchina</taxon>
        <taxon>Tylenchomorpha</taxon>
        <taxon>Sphaerularioidea</taxon>
        <taxon>Anguinidae</taxon>
        <taxon>Anguininae</taxon>
        <taxon>Ditylenchus</taxon>
    </lineage>
</organism>
<dbReference type="AlphaFoldDB" id="A0A915E704"/>
<dbReference type="GO" id="GO:0005634">
    <property type="term" value="C:nucleus"/>
    <property type="evidence" value="ECO:0007669"/>
    <property type="project" value="TreeGrafter"/>
</dbReference>
<proteinExistence type="predicted"/>
<dbReference type="InterPro" id="IPR008921">
    <property type="entry name" value="DNA_pol3_clamp-load_cplx_C"/>
</dbReference>
<evidence type="ECO:0000313" key="4">
    <source>
        <dbReference type="Proteomes" id="UP000887574"/>
    </source>
</evidence>
<reference evidence="5" key="1">
    <citation type="submission" date="2022-11" db="UniProtKB">
        <authorList>
            <consortium name="WormBaseParasite"/>
        </authorList>
    </citation>
    <scope>IDENTIFICATION</scope>
</reference>
<dbReference type="GO" id="GO:0005663">
    <property type="term" value="C:DNA replication factor C complex"/>
    <property type="evidence" value="ECO:0007669"/>
    <property type="project" value="InterPro"/>
</dbReference>
<dbReference type="Pfam" id="PF08519">
    <property type="entry name" value="RFC1"/>
    <property type="match status" value="1"/>
</dbReference>
<dbReference type="PANTHER" id="PTHR23389:SF6">
    <property type="entry name" value="REPLICATION FACTOR C SUBUNIT 1"/>
    <property type="match status" value="1"/>
</dbReference>
<dbReference type="GO" id="GO:0005524">
    <property type="term" value="F:ATP binding"/>
    <property type="evidence" value="ECO:0007669"/>
    <property type="project" value="InterPro"/>
</dbReference>
<evidence type="ECO:0000256" key="2">
    <source>
        <dbReference type="SAM" id="MobiDB-lite"/>
    </source>
</evidence>
<dbReference type="InterPro" id="IPR013725">
    <property type="entry name" value="DNA_replication_fac_RFC1_C"/>
</dbReference>
<name>A0A915E704_9BILA</name>
<evidence type="ECO:0000256" key="1">
    <source>
        <dbReference type="ARBA" id="ARBA00022705"/>
    </source>
</evidence>